<accession>A0A383CSM9</accession>
<dbReference type="PANTHER" id="PTHR31377">
    <property type="entry name" value="AGMATINE DEIMINASE-RELATED"/>
    <property type="match status" value="1"/>
</dbReference>
<reference evidence="2" key="1">
    <citation type="submission" date="2018-05" db="EMBL/GenBank/DDBJ databases">
        <authorList>
            <person name="Lanie J.A."/>
            <person name="Ng W.-L."/>
            <person name="Kazmierczak K.M."/>
            <person name="Andrzejewski T.M."/>
            <person name="Davidsen T.M."/>
            <person name="Wayne K.J."/>
            <person name="Tettelin H."/>
            <person name="Glass J.I."/>
            <person name="Rusch D."/>
            <person name="Podicherti R."/>
            <person name="Tsui H.-C.T."/>
            <person name="Winkler M.E."/>
        </authorList>
    </citation>
    <scope>NUCLEOTIDE SEQUENCE</scope>
</reference>
<gene>
    <name evidence="2" type="ORF">METZ01_LOCUS487985</name>
</gene>
<dbReference type="Pfam" id="PF04371">
    <property type="entry name" value="PAD_porph"/>
    <property type="match status" value="1"/>
</dbReference>
<dbReference type="PANTHER" id="PTHR31377:SF0">
    <property type="entry name" value="AGMATINE DEIMINASE-RELATED"/>
    <property type="match status" value="1"/>
</dbReference>
<protein>
    <recommendedName>
        <fullName evidence="3">Agmatine deiminase</fullName>
    </recommendedName>
</protein>
<dbReference type="EMBL" id="UINC01211293">
    <property type="protein sequence ID" value="SVE35131.1"/>
    <property type="molecule type" value="Genomic_DNA"/>
</dbReference>
<feature type="non-terminal residue" evidence="2">
    <location>
        <position position="1"/>
    </location>
</feature>
<dbReference type="Gene3D" id="3.75.10.10">
    <property type="entry name" value="L-arginine/glycine Amidinotransferase, Chain A"/>
    <property type="match status" value="1"/>
</dbReference>
<organism evidence="2">
    <name type="scientific">marine metagenome</name>
    <dbReference type="NCBI Taxonomy" id="408172"/>
    <lineage>
        <taxon>unclassified sequences</taxon>
        <taxon>metagenomes</taxon>
        <taxon>ecological metagenomes</taxon>
    </lineage>
</organism>
<evidence type="ECO:0000313" key="2">
    <source>
        <dbReference type="EMBL" id="SVE35131.1"/>
    </source>
</evidence>
<proteinExistence type="predicted"/>
<evidence type="ECO:0008006" key="3">
    <source>
        <dbReference type="Google" id="ProtNLM"/>
    </source>
</evidence>
<dbReference type="SUPFAM" id="SSF55909">
    <property type="entry name" value="Pentein"/>
    <property type="match status" value="1"/>
</dbReference>
<dbReference type="GO" id="GO:0009446">
    <property type="term" value="P:putrescine biosynthetic process"/>
    <property type="evidence" value="ECO:0007669"/>
    <property type="project" value="InterPro"/>
</dbReference>
<keyword evidence="1" id="KW-0378">Hydrolase</keyword>
<dbReference type="InterPro" id="IPR007466">
    <property type="entry name" value="Peptidyl-Arg-deiminase_porph"/>
</dbReference>
<dbReference type="GO" id="GO:0047632">
    <property type="term" value="F:agmatine deiminase activity"/>
    <property type="evidence" value="ECO:0007669"/>
    <property type="project" value="TreeGrafter"/>
</dbReference>
<dbReference type="GO" id="GO:0004668">
    <property type="term" value="F:protein-arginine deiminase activity"/>
    <property type="evidence" value="ECO:0007669"/>
    <property type="project" value="InterPro"/>
</dbReference>
<evidence type="ECO:0000256" key="1">
    <source>
        <dbReference type="ARBA" id="ARBA00022801"/>
    </source>
</evidence>
<dbReference type="AlphaFoldDB" id="A0A383CSM9"/>
<sequence length="211" mass="23858">VVLPVNRRTEGGSSLNTPTQLGFRMPAEWEPHAGTWLTWPRHEGISFPGLYDRIPPVFAAMVRALSNGEGVFINVWDATMEEEARTVLKSHDALSDNIQFFHHRAYEPWCRDHGPVFVKNNNTRAVISWDYNAWGGKYPPYDLDNQIPEQIARTRNLECFKPEMVLEGGSIEVNGTGTLLATESCLLNSNRNPTLNKSEIENRLCNYLGVT</sequence>
<name>A0A383CSM9_9ZZZZ</name>
<feature type="non-terminal residue" evidence="2">
    <location>
        <position position="211"/>
    </location>
</feature>